<dbReference type="Gene3D" id="3.40.50.1000">
    <property type="entry name" value="HAD superfamily/HAD-like"/>
    <property type="match status" value="1"/>
</dbReference>
<dbReference type="NCBIfam" id="TIGR01509">
    <property type="entry name" value="HAD-SF-IA-v3"/>
    <property type="match status" value="1"/>
</dbReference>
<keyword evidence="3" id="KW-1185">Reference proteome</keyword>
<comment type="caution">
    <text evidence="2">The sequence shown here is derived from an EMBL/GenBank/DDBJ whole genome shotgun (WGS) entry which is preliminary data.</text>
</comment>
<dbReference type="Pfam" id="PF13419">
    <property type="entry name" value="HAD_2"/>
    <property type="match status" value="1"/>
</dbReference>
<gene>
    <name evidence="2" type="ORF">F7Q92_07165</name>
</gene>
<evidence type="ECO:0000313" key="3">
    <source>
        <dbReference type="Proteomes" id="UP000430120"/>
    </source>
</evidence>
<keyword evidence="2" id="KW-0378">Hydrolase</keyword>
<dbReference type="InterPro" id="IPR013118">
    <property type="entry name" value="Mannitol_DH_C"/>
</dbReference>
<reference evidence="2 3" key="1">
    <citation type="submission" date="2019-09" db="EMBL/GenBank/DDBJ databases">
        <title>Draft genome sequences of 48 bacterial type strains from the CCUG.</title>
        <authorList>
            <person name="Tunovic T."/>
            <person name="Pineiro-Iglesias B."/>
            <person name="Unosson C."/>
            <person name="Inganas E."/>
            <person name="Ohlen M."/>
            <person name="Cardew S."/>
            <person name="Jensie-Markopoulos S."/>
            <person name="Salva-Serra F."/>
            <person name="Jaen-Luchoro D."/>
            <person name="Karlsson R."/>
            <person name="Svensson-Stadler L."/>
            <person name="Chun J."/>
            <person name="Moore E."/>
        </authorList>
    </citation>
    <scope>NUCLEOTIDE SEQUENCE [LARGE SCALE GENOMIC DNA]</scope>
    <source>
        <strain evidence="2 3">CCUG 30977</strain>
    </source>
</reference>
<dbReference type="Pfam" id="PF08125">
    <property type="entry name" value="Mannitol_dh_C"/>
    <property type="match status" value="1"/>
</dbReference>
<sequence length="718" mass="78854">MLKFKDHVIESAIFDMDGTMFDTERLRFKTLSSAAQELFGQPFTEEVLIGSLGLSAKKAEALAKQHYGEDFPYAAIRQRADELELEHVRTHGVPIKPGLLPVLERLRRSGLKMAVATSSRRAIAEEYLINANVFKYFDLLVCGDEVTQGKPHPEIFLRAAAALNSRPGQSLMFEDSENGVRSAAEAGGLVILVEDIKPPAPEVAARAFARHPNMRSFLLDLAACTPKLPMPALTEPFPQAINQLKAGIHGFGAMGGGYLAQVFSHWDGYTRPAQIIASTGNALLREAITAFGKYSVRYGSHAFDQTVQRLHMVDPADEAAMIGMYRDCEIVALCLPEQAIAGQADLIAQGLVARVRQHSQSLTVLVVLNKVGGAQFVHAQVEAALLRQVSPRECWRILELTDFTETVVTRIVSKLSEDALLRQLRIKHDLYARNVAQVRQATLDTEALANAVPAEHADALAPIVSSLRDAGEPASALAQLHLVLFNSESDMALYAQRGSELLEHLRQVETVPDITEIQTLKNRLWNGPHAIIAWYGALLGHATVGHAMGDARVQALLDELLASALQPALGRLYPAQRQRIPELARTFRQRCAHAFKDPCERVGRDPLRKLQRDERVLGSLRMVMEQGQPIEGLATGAALAIWYALRHPGAADDPECQTLRVLHAQRQSIVDVLTWQGEDDTQLGPGLDLQADAALIEAVQTEFDRLREALELDSPAVA</sequence>
<name>A0A643FE60_IDEDE</name>
<dbReference type="EMBL" id="VZPB01000012">
    <property type="protein sequence ID" value="KAB0583645.1"/>
    <property type="molecule type" value="Genomic_DNA"/>
</dbReference>
<dbReference type="NCBIfam" id="NF046057">
    <property type="entry name" value="bifunc_MtlD"/>
    <property type="match status" value="1"/>
</dbReference>
<dbReference type="InterPro" id="IPR006439">
    <property type="entry name" value="HAD-SF_hydro_IA"/>
</dbReference>
<dbReference type="GO" id="GO:0016491">
    <property type="term" value="F:oxidoreductase activity"/>
    <property type="evidence" value="ECO:0007669"/>
    <property type="project" value="InterPro"/>
</dbReference>
<dbReference type="InterPro" id="IPR041492">
    <property type="entry name" value="HAD_2"/>
</dbReference>
<dbReference type="PRINTS" id="PR00413">
    <property type="entry name" value="HADHALOGNASE"/>
</dbReference>
<dbReference type="Proteomes" id="UP000430120">
    <property type="component" value="Unassembled WGS sequence"/>
</dbReference>
<dbReference type="SUPFAM" id="SSF56784">
    <property type="entry name" value="HAD-like"/>
    <property type="match status" value="1"/>
</dbReference>
<dbReference type="InterPro" id="IPR023214">
    <property type="entry name" value="HAD_sf"/>
</dbReference>
<dbReference type="Gene3D" id="1.10.1040.10">
    <property type="entry name" value="N-(1-d-carboxylethyl)-l-norvaline Dehydrogenase, domain 2"/>
    <property type="match status" value="1"/>
</dbReference>
<dbReference type="SUPFAM" id="SSF48179">
    <property type="entry name" value="6-phosphogluconate dehydrogenase C-terminal domain-like"/>
    <property type="match status" value="1"/>
</dbReference>
<dbReference type="Gene3D" id="1.10.150.240">
    <property type="entry name" value="Putative phosphatase, domain 2"/>
    <property type="match status" value="1"/>
</dbReference>
<dbReference type="RefSeq" id="WP_151123496.1">
    <property type="nucleotide sequence ID" value="NZ_CP088081.1"/>
</dbReference>
<dbReference type="InterPro" id="IPR013328">
    <property type="entry name" value="6PGD_dom2"/>
</dbReference>
<dbReference type="InterPro" id="IPR023198">
    <property type="entry name" value="PGP-like_dom2"/>
</dbReference>
<dbReference type="SFLD" id="SFLDS00003">
    <property type="entry name" value="Haloacid_Dehalogenase"/>
    <property type="match status" value="1"/>
</dbReference>
<dbReference type="OrthoDB" id="9800058at2"/>
<dbReference type="InterPro" id="IPR036412">
    <property type="entry name" value="HAD-like_sf"/>
</dbReference>
<feature type="domain" description="Mannitol dehydrogenase C-terminal" evidence="1">
    <location>
        <begin position="518"/>
        <end position="660"/>
    </location>
</feature>
<accession>A0A643FE60</accession>
<dbReference type="PANTHER" id="PTHR18901">
    <property type="entry name" value="2-DEOXYGLUCOSE-6-PHOSPHATE PHOSPHATASE 2"/>
    <property type="match status" value="1"/>
</dbReference>
<organism evidence="2 3">
    <name type="scientific">Ideonella dechloratans</name>
    <dbReference type="NCBI Taxonomy" id="36863"/>
    <lineage>
        <taxon>Bacteria</taxon>
        <taxon>Pseudomonadati</taxon>
        <taxon>Pseudomonadota</taxon>
        <taxon>Betaproteobacteria</taxon>
        <taxon>Burkholderiales</taxon>
        <taxon>Sphaerotilaceae</taxon>
        <taxon>Ideonella</taxon>
    </lineage>
</organism>
<dbReference type="SFLD" id="SFLDG01129">
    <property type="entry name" value="C1.5:_HAD__Beta-PGM__Phosphata"/>
    <property type="match status" value="1"/>
</dbReference>
<evidence type="ECO:0000313" key="2">
    <source>
        <dbReference type="EMBL" id="KAB0583645.1"/>
    </source>
</evidence>
<dbReference type="PANTHER" id="PTHR18901:SF38">
    <property type="entry name" value="PSEUDOURIDINE-5'-PHOSPHATASE"/>
    <property type="match status" value="1"/>
</dbReference>
<dbReference type="InterPro" id="IPR008927">
    <property type="entry name" value="6-PGluconate_DH-like_C_sf"/>
</dbReference>
<dbReference type="Gene3D" id="3.40.50.720">
    <property type="entry name" value="NAD(P)-binding Rossmann-like Domain"/>
    <property type="match status" value="1"/>
</dbReference>
<proteinExistence type="predicted"/>
<dbReference type="GO" id="GO:0016787">
    <property type="term" value="F:hydrolase activity"/>
    <property type="evidence" value="ECO:0007669"/>
    <property type="project" value="UniProtKB-KW"/>
</dbReference>
<evidence type="ECO:0000259" key="1">
    <source>
        <dbReference type="Pfam" id="PF08125"/>
    </source>
</evidence>
<dbReference type="AlphaFoldDB" id="A0A643FE60"/>
<protein>
    <submittedName>
        <fullName evidence="2">HAD-IA family hydrolase</fullName>
    </submittedName>
</protein>